<feature type="domain" description="Fibronectin type-III" evidence="2">
    <location>
        <begin position="464"/>
        <end position="557"/>
    </location>
</feature>
<dbReference type="Pfam" id="PF13585">
    <property type="entry name" value="CHU_C"/>
    <property type="match status" value="1"/>
</dbReference>
<dbReference type="Gene3D" id="2.60.40.1080">
    <property type="match status" value="10"/>
</dbReference>
<evidence type="ECO:0000256" key="1">
    <source>
        <dbReference type="SAM" id="SignalP"/>
    </source>
</evidence>
<feature type="signal peptide" evidence="1">
    <location>
        <begin position="1"/>
        <end position="21"/>
    </location>
</feature>
<dbReference type="InterPro" id="IPR003961">
    <property type="entry name" value="FN3_dom"/>
</dbReference>
<dbReference type="SUPFAM" id="SSF49373">
    <property type="entry name" value="Invasin/intimin cell-adhesion fragments"/>
    <property type="match status" value="10"/>
</dbReference>
<dbReference type="OrthoDB" id="1652165at2"/>
<dbReference type="STRING" id="498292.SAMN05660845_0661"/>
<dbReference type="RefSeq" id="WP_091473923.1">
    <property type="nucleotide sequence ID" value="NZ_FOJT01000002.1"/>
</dbReference>
<dbReference type="Proteomes" id="UP000199604">
    <property type="component" value="Unassembled WGS sequence"/>
</dbReference>
<name>A0A1I0WAR9_9FLAO</name>
<dbReference type="InterPro" id="IPR008964">
    <property type="entry name" value="Invasin/intimin_cell_adhesion"/>
</dbReference>
<keyword evidence="4" id="KW-1185">Reference proteome</keyword>
<dbReference type="InterPro" id="IPR026341">
    <property type="entry name" value="T9SS_type_B"/>
</dbReference>
<dbReference type="NCBIfam" id="TIGR04131">
    <property type="entry name" value="Bac_Flav_CTERM"/>
    <property type="match status" value="1"/>
</dbReference>
<evidence type="ECO:0000313" key="3">
    <source>
        <dbReference type="EMBL" id="SFA85855.1"/>
    </source>
</evidence>
<organism evidence="3 4">
    <name type="scientific">Flavobacterium swingsii</name>
    <dbReference type="NCBI Taxonomy" id="498292"/>
    <lineage>
        <taxon>Bacteria</taxon>
        <taxon>Pseudomonadati</taxon>
        <taxon>Bacteroidota</taxon>
        <taxon>Flavobacteriia</taxon>
        <taxon>Flavobacteriales</taxon>
        <taxon>Flavobacteriaceae</taxon>
        <taxon>Flavobacterium</taxon>
    </lineage>
</organism>
<keyword evidence="1" id="KW-0732">Signal</keyword>
<evidence type="ECO:0000259" key="2">
    <source>
        <dbReference type="PROSITE" id="PS50853"/>
    </source>
</evidence>
<sequence>MKKIILFLVFSLITINLYSQATCATAEAFCGSDPTIPSLIYPNSVGGSGGSNACLGSTPNPKWFYFKVDQSGTLIFDIIQNTAFNAGGFPTGTALDVDFAVWGPFASATGNCGSMVNNCPCPNNTTSPGSYPRPAPGNLVDCSYDGSPVEHLTIAGAAAGQYYLAVVTNFSGQPGFIKLEQRAPILPTYGSTDCDLVCGVSLGPDRNECAGTSINITTSFSSPFSTGTAPFQWLLGGVPQPAYDNMQTISVNTPGIWSVKTTRPGGCYQVTDSMVLSYYAPIPVTQPTDIILCTSSAAPYIFPSINKNAQILGTLSASDYTITYHTTQLAADNGAPSIPFASLTNYSISTSPTRIYVRVEDNSTGCYATRFFDLIVAAAPAGTFSYASPSYCTSVTTPQSIVPAGLTPSGSFTTNPLTGLTINSTTGEIIPSTSTPGPYTVNYDIAATASCPAFNTSTTVTINQVLTPTINCGTSTTTSVIFDWAAVTGATGYNVSYQINANPIVNVGAIGNVLTYSVSSLSPGDTVVITLTPTGPAGSCFSPNTQSCIANNCTPPTVAISYSSPSAPNTSFCESDTVPKLVYISGTGLFTPGTYAASPNTLIINPITGEITPNGSPATVYTVTYSVTTTPPGCSPVTATTLVTINALPTISGTLNACIGLTTQLTGSGTANATTPWVSSNTGVATVSNTGLVTGVSLGTAIITYTNSNGCVITATVTVNALPTISGTLVACVGLTTQLTGSGTANATTPWISSNTGVATVSNTGLVTGVAAGTTIITYTNSNSCVITATVTINALPTISGTLNACIGLTTQLTGSATANVTTPWISSNTGVATVSNTGLITGVATGTTIITYTNSNGCVITATVTINALPTISGTLNTCIGSTTQLTGSGTANATNPWISSNTGVATVSNTGLVTGVTAGSTIITYTNDNGCVITATVTINALPTITGTLNACVGLTTQLTGSATANATTPWASSNTGVATVSNTGLVTGVAAGTTIITYTNSNGCVITATVTINALPTISGTLNVCIGLTTQLTGSATANATTPWVSSNTGVATVSNAGLVTGVSLGTAIITYTNSNGCVITATVTVNALPTIIGTLNACIGATTQLTGSGTANATTPWISSNTGVATVSNAGLVTGVASGTTIITYTNNNGCVITATVTINALPAISGTLNACIGLTTQLTGSATANVTAPWVSSNTGVATVSNTGLVTGVSAGTTIITYKNSNGCVITATVTINALPTITGTLSACVGLTTQLTGSATANATTPWVSSNTAVATVSNTGLVTGVSAGTAIITYTNSNGCVITATVTVNGSPTISGTLNACIGLTTQLTGSGIPNATTPWISSNTLVATVSNTGLVTGVSGGTAVITYTTDSNGCTATATVTVNNPSAPTVTTPIAYCINDQANPLSAIGTNLLWYTTATGGTGSATAPTPLTTAVGSANYYVSQTVGTCESPRAVITVNISEPPATVVATPSEFFADLHTITVTVTPTGIYEYQIDNGVFQSSNVFTNVGAGPHDIIVRNECDSLPATAYIVDYPRYFTPNSDGYHDTWNIPELKGQANSKVLIFDRFGKLIKEIRPSGSGWNGTFNGKELPSTDYWFIVTYEEKGITKEHKAHFSMKR</sequence>
<feature type="chain" id="PRO_5011698303" evidence="1">
    <location>
        <begin position="22"/>
        <end position="1623"/>
    </location>
</feature>
<dbReference type="SMART" id="SM00635">
    <property type="entry name" value="BID_2"/>
    <property type="match status" value="10"/>
</dbReference>
<reference evidence="4" key="1">
    <citation type="submission" date="2016-10" db="EMBL/GenBank/DDBJ databases">
        <authorList>
            <person name="Varghese N."/>
            <person name="Submissions S."/>
        </authorList>
    </citation>
    <scope>NUCLEOTIDE SEQUENCE [LARGE SCALE GENOMIC DNA]</scope>
    <source>
        <strain evidence="4">DSM 21789</strain>
    </source>
</reference>
<evidence type="ECO:0000313" key="4">
    <source>
        <dbReference type="Proteomes" id="UP000199604"/>
    </source>
</evidence>
<dbReference type="Pfam" id="PF02368">
    <property type="entry name" value="Big_2"/>
    <property type="match status" value="10"/>
</dbReference>
<dbReference type="PROSITE" id="PS50853">
    <property type="entry name" value="FN3"/>
    <property type="match status" value="1"/>
</dbReference>
<dbReference type="EMBL" id="FOJT01000002">
    <property type="protein sequence ID" value="SFA85855.1"/>
    <property type="molecule type" value="Genomic_DNA"/>
</dbReference>
<protein>
    <submittedName>
        <fullName evidence="3">Gliding motility-associated C-terminal domain-containing protein</fullName>
    </submittedName>
</protein>
<dbReference type="InterPro" id="IPR003343">
    <property type="entry name" value="Big_2"/>
</dbReference>
<proteinExistence type="predicted"/>
<accession>A0A1I0WAR9</accession>
<gene>
    <name evidence="3" type="ORF">SAMN05660845_0661</name>
</gene>